<keyword evidence="5" id="KW-1185">Reference proteome</keyword>
<reference evidence="5" key="2">
    <citation type="submission" date="2016-01" db="EMBL/GenBank/DDBJ databases">
        <title>First complete genome sequence of a species in the genus Microterricola, an extremophilic cold active enzyme producing strain ERGS5:02 isolated from Sikkim Himalaya.</title>
        <authorList>
            <person name="Kumar R."/>
            <person name="Singh D."/>
            <person name="Swarnkar M.K."/>
        </authorList>
    </citation>
    <scope>NUCLEOTIDE SEQUENCE [LARGE SCALE GENOMIC DNA]</scope>
    <source>
        <strain evidence="5">ERGS5:02</strain>
    </source>
</reference>
<dbReference type="PROSITE" id="PS51186">
    <property type="entry name" value="GNAT"/>
    <property type="match status" value="1"/>
</dbReference>
<dbReference type="EMBL" id="CP014145">
    <property type="protein sequence ID" value="AMB60122.1"/>
    <property type="molecule type" value="Genomic_DNA"/>
</dbReference>
<evidence type="ECO:0000259" key="3">
    <source>
        <dbReference type="PROSITE" id="PS51186"/>
    </source>
</evidence>
<dbReference type="InterPro" id="IPR050832">
    <property type="entry name" value="Bact_Acetyltransf"/>
</dbReference>
<evidence type="ECO:0000313" key="4">
    <source>
        <dbReference type="EMBL" id="AMB60122.1"/>
    </source>
</evidence>
<organism evidence="4 5">
    <name type="scientific">Microterricola viridarii</name>
    <dbReference type="NCBI Taxonomy" id="412690"/>
    <lineage>
        <taxon>Bacteria</taxon>
        <taxon>Bacillati</taxon>
        <taxon>Actinomycetota</taxon>
        <taxon>Actinomycetes</taxon>
        <taxon>Micrococcales</taxon>
        <taxon>Microbacteriaceae</taxon>
        <taxon>Microterricola</taxon>
    </lineage>
</organism>
<proteinExistence type="predicted"/>
<keyword evidence="1" id="KW-0808">Transferase</keyword>
<reference evidence="4 5" key="1">
    <citation type="journal article" date="2016" name="J. Biotechnol.">
        <title>First complete genome sequence of a species in the genus Microterricola, an extremophilic cold active enzyme producing bacterial strain ERGS5:02 isolated from Sikkim Himalaya.</title>
        <authorList>
            <person name="Himanshu"/>
            <person name="Swarnkar M.K."/>
            <person name="Singh D."/>
            <person name="Kumar R."/>
        </authorList>
    </citation>
    <scope>NUCLEOTIDE SEQUENCE [LARGE SCALE GENOMIC DNA]</scope>
    <source>
        <strain evidence="4 5">ERGS5:02</strain>
    </source>
</reference>
<dbReference type="GO" id="GO:0016747">
    <property type="term" value="F:acyltransferase activity, transferring groups other than amino-acyl groups"/>
    <property type="evidence" value="ECO:0007669"/>
    <property type="project" value="InterPro"/>
</dbReference>
<accession>A0A109QXK7</accession>
<dbReference type="PANTHER" id="PTHR43877:SF2">
    <property type="entry name" value="AMINOALKYLPHOSPHONATE N-ACETYLTRANSFERASE-RELATED"/>
    <property type="match status" value="1"/>
</dbReference>
<dbReference type="KEGG" id="mvd:AWU67_16050"/>
<dbReference type="SUPFAM" id="SSF55729">
    <property type="entry name" value="Acyl-CoA N-acyltransferases (Nat)"/>
    <property type="match status" value="1"/>
</dbReference>
<gene>
    <name evidence="4" type="ORF">AWU67_16050</name>
</gene>
<dbReference type="RefSeq" id="WP_067231404.1">
    <property type="nucleotide sequence ID" value="NZ_CP014145.1"/>
</dbReference>
<evidence type="ECO:0000256" key="2">
    <source>
        <dbReference type="ARBA" id="ARBA00023315"/>
    </source>
</evidence>
<evidence type="ECO:0000313" key="5">
    <source>
        <dbReference type="Proteomes" id="UP000058305"/>
    </source>
</evidence>
<feature type="domain" description="N-acetyltransferase" evidence="3">
    <location>
        <begin position="17"/>
        <end position="178"/>
    </location>
</feature>
<sequence>MPAPSPLLIAVESPFSAAARAVSARYFDDLITRYHGRPATAAEIADVDASYPGERLEEPNGLLLLARRDGTVLGCAGMRFVTEAAAPGAEGEAAAPQRVGEVTRVFVDAAARGLGLGRQLMGALEAQARARGLSALRLDTRSDLVEARRLYAAVGYTEGAPHNDDPYADHWFRKQLAG</sequence>
<dbReference type="InterPro" id="IPR016181">
    <property type="entry name" value="Acyl_CoA_acyltransferase"/>
</dbReference>
<dbReference type="Proteomes" id="UP000058305">
    <property type="component" value="Chromosome"/>
</dbReference>
<dbReference type="PANTHER" id="PTHR43877">
    <property type="entry name" value="AMINOALKYLPHOSPHONATE N-ACETYLTRANSFERASE-RELATED-RELATED"/>
    <property type="match status" value="1"/>
</dbReference>
<evidence type="ECO:0000256" key="1">
    <source>
        <dbReference type="ARBA" id="ARBA00022679"/>
    </source>
</evidence>
<name>A0A109QXK7_9MICO</name>
<protein>
    <recommendedName>
        <fullName evidence="3">N-acetyltransferase domain-containing protein</fullName>
    </recommendedName>
</protein>
<dbReference type="CDD" id="cd04301">
    <property type="entry name" value="NAT_SF"/>
    <property type="match status" value="1"/>
</dbReference>
<dbReference type="Pfam" id="PF00583">
    <property type="entry name" value="Acetyltransf_1"/>
    <property type="match status" value="1"/>
</dbReference>
<dbReference type="Gene3D" id="3.40.630.30">
    <property type="match status" value="1"/>
</dbReference>
<keyword evidence="2" id="KW-0012">Acyltransferase</keyword>
<dbReference type="InterPro" id="IPR000182">
    <property type="entry name" value="GNAT_dom"/>
</dbReference>
<dbReference type="AlphaFoldDB" id="A0A109QXK7"/>